<dbReference type="InterPro" id="IPR004012">
    <property type="entry name" value="Run_dom"/>
</dbReference>
<dbReference type="InterPro" id="IPR036392">
    <property type="entry name" value="PLAT/LH2_dom_sf"/>
</dbReference>
<dbReference type="InterPro" id="IPR047278">
    <property type="entry name" value="DEN5A/B"/>
</dbReference>
<evidence type="ECO:0000256" key="2">
    <source>
        <dbReference type="ARBA" id="ARBA00006664"/>
    </source>
</evidence>
<dbReference type="SMART" id="SM00799">
    <property type="entry name" value="DENN"/>
    <property type="match status" value="1"/>
</dbReference>
<dbReference type="OMA" id="THETYAR"/>
<evidence type="ECO:0000313" key="11">
    <source>
        <dbReference type="Ensembl" id="ENSHCOP00000009028.1"/>
    </source>
</evidence>
<evidence type="ECO:0000313" key="12">
    <source>
        <dbReference type="Proteomes" id="UP000264820"/>
    </source>
</evidence>
<evidence type="ECO:0000259" key="9">
    <source>
        <dbReference type="PROSITE" id="PS50211"/>
    </source>
</evidence>
<evidence type="ECO:0000259" key="8">
    <source>
        <dbReference type="PROSITE" id="PS50095"/>
    </source>
</evidence>
<dbReference type="PANTHER" id="PTHR46070">
    <property type="entry name" value="PINSTRIPE, ISOFORM A"/>
    <property type="match status" value="1"/>
</dbReference>
<dbReference type="GO" id="GO:0016020">
    <property type="term" value="C:membrane"/>
    <property type="evidence" value="ECO:0007669"/>
    <property type="project" value="UniProtKB-SubCell"/>
</dbReference>
<dbReference type="SMART" id="SM00801">
    <property type="entry name" value="dDENN"/>
    <property type="match status" value="1"/>
</dbReference>
<dbReference type="Pfam" id="PF02141">
    <property type="entry name" value="DENN"/>
    <property type="match status" value="1"/>
</dbReference>
<accession>A0A3Q2XVJ4</accession>
<dbReference type="PROSITE" id="PS50095">
    <property type="entry name" value="PLAT"/>
    <property type="match status" value="1"/>
</dbReference>
<dbReference type="CDD" id="cd01757">
    <property type="entry name" value="PLAT_RAB6IP1"/>
    <property type="match status" value="1"/>
</dbReference>
<comment type="caution">
    <text evidence="6">Lacks conserved residue(s) required for the propagation of feature annotation.</text>
</comment>
<proteinExistence type="inferred from homology"/>
<dbReference type="PROSITE" id="PS50826">
    <property type="entry name" value="RUN"/>
    <property type="match status" value="2"/>
</dbReference>
<dbReference type="InterPro" id="IPR043153">
    <property type="entry name" value="DENN_C"/>
</dbReference>
<feature type="domain" description="UDENN" evidence="9">
    <location>
        <begin position="1"/>
        <end position="509"/>
    </location>
</feature>
<evidence type="ECO:0000256" key="1">
    <source>
        <dbReference type="ARBA" id="ARBA00004370"/>
    </source>
</evidence>
<dbReference type="AlphaFoldDB" id="A0A3Q2XVJ4"/>
<evidence type="ECO:0000256" key="5">
    <source>
        <dbReference type="ARBA" id="ARBA00023136"/>
    </source>
</evidence>
<evidence type="ECO:0000256" key="4">
    <source>
        <dbReference type="ARBA" id="ARBA00022737"/>
    </source>
</evidence>
<reference evidence="11" key="2">
    <citation type="submission" date="2025-09" db="UniProtKB">
        <authorList>
            <consortium name="Ensembl"/>
        </authorList>
    </citation>
    <scope>IDENTIFICATION</scope>
</reference>
<dbReference type="Pfam" id="PF03456">
    <property type="entry name" value="uDENN"/>
    <property type="match status" value="1"/>
</dbReference>
<dbReference type="InterPro" id="IPR037213">
    <property type="entry name" value="Run_dom_sf"/>
</dbReference>
<dbReference type="Gene3D" id="2.60.60.20">
    <property type="entry name" value="PLAT/LH2 domain"/>
    <property type="match status" value="1"/>
</dbReference>
<keyword evidence="3" id="KW-0344">Guanine-nucleotide releasing factor</keyword>
<feature type="domain" description="PLAT" evidence="8">
    <location>
        <begin position="842"/>
        <end position="950"/>
    </location>
</feature>
<dbReference type="Ensembl" id="ENSHCOT00000015053.1">
    <property type="protein sequence ID" value="ENSHCOP00000009028.1"/>
    <property type="gene ID" value="ENSHCOG00000011450.1"/>
</dbReference>
<dbReference type="STRING" id="109280.ENSHCOP00000009028"/>
<dbReference type="PANTHER" id="PTHR46070:SF3">
    <property type="entry name" value="DENN DOMAIN-CONTAINING PROTEIN 5B"/>
    <property type="match status" value="1"/>
</dbReference>
<dbReference type="Pfam" id="PF03455">
    <property type="entry name" value="dDENN"/>
    <property type="match status" value="1"/>
</dbReference>
<keyword evidence="5" id="KW-0472">Membrane</keyword>
<keyword evidence="12" id="KW-1185">Reference proteome</keyword>
<dbReference type="Gene3D" id="3.40.50.11500">
    <property type="match status" value="1"/>
</dbReference>
<evidence type="ECO:0000256" key="7">
    <source>
        <dbReference type="SAM" id="MobiDB-lite"/>
    </source>
</evidence>
<feature type="region of interest" description="Disordered" evidence="7">
    <location>
        <begin position="66"/>
        <end position="100"/>
    </location>
</feature>
<comment type="subcellular location">
    <subcellularLocation>
        <location evidence="1">Membrane</location>
    </subcellularLocation>
</comment>
<dbReference type="PROSITE" id="PS50211">
    <property type="entry name" value="DENN"/>
    <property type="match status" value="1"/>
</dbReference>
<sequence length="1178" mass="131481">MCFGSLCMPRGLSFRTQVDRLESHFHSFTVGFEDGSRSYGFVHTFYEEVTGAQIITAMQTLHRMHHVEHHSASSSSASSSASSPSTSSMDSLVSSLDESDGESLATGNAAATCLGCTGSFDPSHDTLYVSKALCLLTPLPFLGASQHFLSQLHQAVASQTAPPLPLESYIHNILYEVPLPPPGRSLRFHGVQGPILCQRPGPCELPLAEYPLGEAFSLLGVDNMVQLVTCSLLETQILLYSQDYQRLMTVAEGITTLLFPFQWQHIYLPIISTPLHHLLDAPVPFLMGIQRRDGVQRASLHLPHEANLCFVDIDNHCMDSPEGLPAFPDQAELVRELSDILQHFGVPLQGGALTKPTPASPHLSSLVLEDLMEDRRNGNLGGEELEALERLQALAWRCGGDKMSGEGKTLERVWKEEEEAMSEAKMNIQLREVFAGRFATLFSRYEEFVIHSALDLESWMSNREGTFNFDKGAFLSAQPVTHLHFLSRFLETSMFSSFADGKVISRWADREPLQQLFDSRLERERLYDTDQVDSPGSHYRKCSTLFESAQAIERRLLKADHTAIHPHLLDMRIGQGRHQPGYFPKLQADVLIHSQTKRITVPSKSIGTTKSLTLSLFWHSLARKHLNQLKFLDLSPQVIAQTHREFVQGLLSECRLKTKRMLMERMGKESVEVGQGEANITGLQENTLIHSLCDLLERTWGHGLQMKQGKSALWSHLLHFQATLEKTEVPAESPGAEQRTYDDGAVLLRGSLVQDMRFIQTMSEGLSEVGQARAWISLALEKKMLSQHLKELLTNQELLRQLYKPHAFLLCEEEREQFLYHLLSLNTVDYLCFTRAFASINIPYRVAIIPMKKLSIAMATVHPWVCVSGEMGDSGVRQIPKNTQEIFFECKNLGRLSTLQLGQENSGLLAKCLIDCVMVYNEITGHTYKFPCGRWLGKGVGDGSLERVLIGHLVSPGGEEDSGRWTGTPPELASPSQGVRAVLGSLGNRAIHEDMREAANNLVKHFHKPEQERGNLTMLLCGEGGLVPSLEKFLLHGFKSSRLFQRNVFVWDFVGECCVLPCNIYFLTADQLGHPPGSMLIKEPPCDLLCHYVNSISASPRNIGKEGKFQLLVCLGVRDRLLSQWLPLLAECPLTSRTYEDGALMRDRAAVCSLSRILHTLNEFAVTLETSLVKGVAL</sequence>
<dbReference type="Gene3D" id="1.20.58.900">
    <property type="match status" value="3"/>
</dbReference>
<feature type="domain" description="RUN" evidence="10">
    <location>
        <begin position="1017"/>
        <end position="1173"/>
    </location>
</feature>
<evidence type="ECO:0000259" key="10">
    <source>
        <dbReference type="PROSITE" id="PS50826"/>
    </source>
</evidence>
<dbReference type="Pfam" id="PF02759">
    <property type="entry name" value="RUN"/>
    <property type="match status" value="2"/>
</dbReference>
<dbReference type="Proteomes" id="UP000264820">
    <property type="component" value="Unplaced"/>
</dbReference>
<dbReference type="GO" id="GO:0005085">
    <property type="term" value="F:guanyl-nucleotide exchange factor activity"/>
    <property type="evidence" value="ECO:0007669"/>
    <property type="project" value="UniProtKB-KW"/>
</dbReference>
<organism evidence="11 12">
    <name type="scientific">Hippocampus comes</name>
    <name type="common">Tiger tail seahorse</name>
    <dbReference type="NCBI Taxonomy" id="109280"/>
    <lineage>
        <taxon>Eukaryota</taxon>
        <taxon>Metazoa</taxon>
        <taxon>Chordata</taxon>
        <taxon>Craniata</taxon>
        <taxon>Vertebrata</taxon>
        <taxon>Euteleostomi</taxon>
        <taxon>Actinopterygii</taxon>
        <taxon>Neopterygii</taxon>
        <taxon>Teleostei</taxon>
        <taxon>Neoteleostei</taxon>
        <taxon>Acanthomorphata</taxon>
        <taxon>Syngnathiaria</taxon>
        <taxon>Syngnathiformes</taxon>
        <taxon>Syngnathoidei</taxon>
        <taxon>Syngnathidae</taxon>
        <taxon>Hippocampus</taxon>
    </lineage>
</organism>
<dbReference type="InterPro" id="IPR047277">
    <property type="entry name" value="PLAT_RAB6IP1"/>
</dbReference>
<reference evidence="11" key="1">
    <citation type="submission" date="2025-08" db="UniProtKB">
        <authorList>
            <consortium name="Ensembl"/>
        </authorList>
    </citation>
    <scope>IDENTIFICATION</scope>
</reference>
<dbReference type="GeneTree" id="ENSGT00940000153678"/>
<dbReference type="GO" id="GO:0031267">
    <property type="term" value="F:small GTPase binding"/>
    <property type="evidence" value="ECO:0007669"/>
    <property type="project" value="InterPro"/>
</dbReference>
<dbReference type="SMART" id="SM00593">
    <property type="entry name" value="RUN"/>
    <property type="match status" value="2"/>
</dbReference>
<dbReference type="InterPro" id="IPR001024">
    <property type="entry name" value="PLAT/LH2_dom"/>
</dbReference>
<evidence type="ECO:0000256" key="6">
    <source>
        <dbReference type="PROSITE-ProRule" id="PRU00152"/>
    </source>
</evidence>
<dbReference type="InterPro" id="IPR001194">
    <property type="entry name" value="cDENN_dom"/>
</dbReference>
<name>A0A3Q2XVJ4_HIPCM</name>
<dbReference type="InterPro" id="IPR037516">
    <property type="entry name" value="Tripartite_DENN"/>
</dbReference>
<comment type="similarity">
    <text evidence="2">Belongs to the RAB6IP1 family.</text>
</comment>
<protein>
    <submittedName>
        <fullName evidence="11">DENN domain-containing protein 5B-like</fullName>
    </submittedName>
</protein>
<keyword evidence="4" id="KW-0677">Repeat</keyword>
<evidence type="ECO:0000256" key="3">
    <source>
        <dbReference type="ARBA" id="ARBA00022658"/>
    </source>
</evidence>
<dbReference type="SUPFAM" id="SSF49723">
    <property type="entry name" value="Lipase/lipooxygenase domain (PLAT/LH2 domain)"/>
    <property type="match status" value="1"/>
</dbReference>
<dbReference type="SUPFAM" id="SSF140741">
    <property type="entry name" value="RUN domain-like"/>
    <property type="match status" value="2"/>
</dbReference>
<dbReference type="InterPro" id="IPR005113">
    <property type="entry name" value="uDENN_dom"/>
</dbReference>
<feature type="compositionally biased region" description="Low complexity" evidence="7">
    <location>
        <begin position="72"/>
        <end position="96"/>
    </location>
</feature>
<dbReference type="InterPro" id="IPR005112">
    <property type="entry name" value="dDENN_dom"/>
</dbReference>
<feature type="domain" description="RUN" evidence="10">
    <location>
        <begin position="683"/>
        <end position="840"/>
    </location>
</feature>